<dbReference type="PANTHER" id="PTHR19848">
    <property type="entry name" value="WD40 REPEAT PROTEIN"/>
    <property type="match status" value="1"/>
</dbReference>
<dbReference type="InterPro" id="IPR001680">
    <property type="entry name" value="WD40_rpt"/>
</dbReference>
<dbReference type="InterPro" id="IPR015943">
    <property type="entry name" value="WD40/YVTN_repeat-like_dom_sf"/>
</dbReference>
<evidence type="ECO:0000256" key="1">
    <source>
        <dbReference type="ARBA" id="ARBA00022574"/>
    </source>
</evidence>
<feature type="repeat" description="WD" evidence="3">
    <location>
        <begin position="52"/>
        <end position="93"/>
    </location>
</feature>
<keyword evidence="2" id="KW-0677">Repeat</keyword>
<reference evidence="5" key="2">
    <citation type="submission" date="2015-01" db="EMBL/GenBank/DDBJ databases">
        <title>Evolutionary Origins and Diversification of the Mycorrhizal Mutualists.</title>
        <authorList>
            <consortium name="DOE Joint Genome Institute"/>
            <consortium name="Mycorrhizal Genomics Consortium"/>
            <person name="Kohler A."/>
            <person name="Kuo A."/>
            <person name="Nagy L.G."/>
            <person name="Floudas D."/>
            <person name="Copeland A."/>
            <person name="Barry K.W."/>
            <person name="Cichocki N."/>
            <person name="Veneault-Fourrey C."/>
            <person name="LaButti K."/>
            <person name="Lindquist E.A."/>
            <person name="Lipzen A."/>
            <person name="Lundell T."/>
            <person name="Morin E."/>
            <person name="Murat C."/>
            <person name="Riley R."/>
            <person name="Ohm R."/>
            <person name="Sun H."/>
            <person name="Tunlid A."/>
            <person name="Henrissat B."/>
            <person name="Grigoriev I.V."/>
            <person name="Hibbett D.S."/>
            <person name="Martin F."/>
        </authorList>
    </citation>
    <scope>NUCLEOTIDE SEQUENCE [LARGE SCALE GENOMIC DNA]</scope>
    <source>
        <strain evidence="5">ATCC 200175</strain>
    </source>
</reference>
<keyword evidence="5" id="KW-1185">Reference proteome</keyword>
<dbReference type="Gene3D" id="2.130.10.10">
    <property type="entry name" value="YVTN repeat-like/Quinoprotein amine dehydrogenase"/>
    <property type="match status" value="2"/>
</dbReference>
<evidence type="ECO:0000313" key="4">
    <source>
        <dbReference type="EMBL" id="KIJ10806.1"/>
    </source>
</evidence>
<dbReference type="PROSITE" id="PS50294">
    <property type="entry name" value="WD_REPEATS_REGION"/>
    <property type="match status" value="1"/>
</dbReference>
<keyword evidence="1 3" id="KW-0853">WD repeat</keyword>
<dbReference type="SUPFAM" id="SSF50978">
    <property type="entry name" value="WD40 repeat-like"/>
    <property type="match status" value="1"/>
</dbReference>
<protein>
    <recommendedName>
        <fullName evidence="6">WD40 repeat-like protein</fullName>
    </recommendedName>
</protein>
<dbReference type="PROSITE" id="PS50082">
    <property type="entry name" value="WD_REPEATS_2"/>
    <property type="match status" value="2"/>
</dbReference>
<dbReference type="Pfam" id="PF00400">
    <property type="entry name" value="WD40"/>
    <property type="match status" value="5"/>
</dbReference>
<dbReference type="Proteomes" id="UP000053647">
    <property type="component" value="Unassembled WGS sequence"/>
</dbReference>
<dbReference type="OrthoDB" id="196858at2759"/>
<feature type="repeat" description="WD" evidence="3">
    <location>
        <begin position="177"/>
        <end position="218"/>
    </location>
</feature>
<dbReference type="HOGENOM" id="CLU_000288_57_33_1"/>
<proteinExistence type="predicted"/>
<reference evidence="4 5" key="1">
    <citation type="submission" date="2014-06" db="EMBL/GenBank/DDBJ databases">
        <authorList>
            <consortium name="DOE Joint Genome Institute"/>
            <person name="Kuo A."/>
            <person name="Kohler A."/>
            <person name="Nagy L.G."/>
            <person name="Floudas D."/>
            <person name="Copeland A."/>
            <person name="Barry K.W."/>
            <person name="Cichocki N."/>
            <person name="Veneault-Fourrey C."/>
            <person name="LaButti K."/>
            <person name="Lindquist E.A."/>
            <person name="Lipzen A."/>
            <person name="Lundell T."/>
            <person name="Morin E."/>
            <person name="Murat C."/>
            <person name="Sun H."/>
            <person name="Tunlid A."/>
            <person name="Henrissat B."/>
            <person name="Grigoriev I.V."/>
            <person name="Hibbett D.S."/>
            <person name="Martin F."/>
            <person name="Nordberg H.P."/>
            <person name="Cantor M.N."/>
            <person name="Hua S.X."/>
        </authorList>
    </citation>
    <scope>NUCLEOTIDE SEQUENCE [LARGE SCALE GENOMIC DNA]</scope>
    <source>
        <strain evidence="4 5">ATCC 200175</strain>
    </source>
</reference>
<evidence type="ECO:0000313" key="5">
    <source>
        <dbReference type="Proteomes" id="UP000053647"/>
    </source>
</evidence>
<dbReference type="SMART" id="SM00320">
    <property type="entry name" value="WD40"/>
    <property type="match status" value="6"/>
</dbReference>
<name>A0A0C9TU87_PAXIN</name>
<evidence type="ECO:0008006" key="6">
    <source>
        <dbReference type="Google" id="ProtNLM"/>
    </source>
</evidence>
<gene>
    <name evidence="4" type="ORF">PAXINDRAFT_85460</name>
</gene>
<evidence type="ECO:0000256" key="2">
    <source>
        <dbReference type="ARBA" id="ARBA00022737"/>
    </source>
</evidence>
<dbReference type="PANTHER" id="PTHR19848:SF8">
    <property type="entry name" value="F-BOX AND WD REPEAT DOMAIN CONTAINING 7"/>
    <property type="match status" value="1"/>
</dbReference>
<dbReference type="EMBL" id="KN819395">
    <property type="protein sequence ID" value="KIJ10806.1"/>
    <property type="molecule type" value="Genomic_DNA"/>
</dbReference>
<organism evidence="4 5">
    <name type="scientific">Paxillus involutus ATCC 200175</name>
    <dbReference type="NCBI Taxonomy" id="664439"/>
    <lineage>
        <taxon>Eukaryota</taxon>
        <taxon>Fungi</taxon>
        <taxon>Dikarya</taxon>
        <taxon>Basidiomycota</taxon>
        <taxon>Agaricomycotina</taxon>
        <taxon>Agaricomycetes</taxon>
        <taxon>Agaricomycetidae</taxon>
        <taxon>Boletales</taxon>
        <taxon>Paxilineae</taxon>
        <taxon>Paxillaceae</taxon>
        <taxon>Paxillus</taxon>
    </lineage>
</organism>
<sequence length="249" mass="26760">MEDGCEIGKALWESGIVYAVAASGDGRWIATGGVGKNVTIWNTTTYEKVIELEGHSGDVRSLAFSRDSARIVSGSEDKTVIVWSATTGERHLGPLKGHTYTVWCARFSPDDDKIASCDGSSIRVWNSHSGVPLMRPIHVSAIALEWTPDDSQQLIAGCVDGFIRRFSSSTGSLLADWEAHTALITSIAVSQNGKFIASASHDKTVRICDMTTSTQIGPTLQCDDKVYSVAISPAGRHLVSAGRGHRVRI</sequence>
<dbReference type="CDD" id="cd00200">
    <property type="entry name" value="WD40"/>
    <property type="match status" value="1"/>
</dbReference>
<accession>A0A0C9TU87</accession>
<evidence type="ECO:0000256" key="3">
    <source>
        <dbReference type="PROSITE-ProRule" id="PRU00221"/>
    </source>
</evidence>
<dbReference type="InterPro" id="IPR036322">
    <property type="entry name" value="WD40_repeat_dom_sf"/>
</dbReference>
<dbReference type="AlphaFoldDB" id="A0A0C9TU87"/>